<dbReference type="Proteomes" id="UP000600363">
    <property type="component" value="Unassembled WGS sequence"/>
</dbReference>
<comment type="caution">
    <text evidence="1">The sequence shown here is derived from an EMBL/GenBank/DDBJ whole genome shotgun (WGS) entry which is preliminary data.</text>
</comment>
<evidence type="ECO:0000313" key="2">
    <source>
        <dbReference type="Proteomes" id="UP000600363"/>
    </source>
</evidence>
<proteinExistence type="predicted"/>
<dbReference type="RefSeq" id="WP_042685939.1">
    <property type="nucleotide sequence ID" value="NZ_DUIH01000009.1"/>
</dbReference>
<dbReference type="InterPro" id="IPR014846">
    <property type="entry name" value="DUF1786_pyruvate_format-lyase"/>
</dbReference>
<name>A0A832RSG3_9EURY</name>
<evidence type="ECO:0000313" key="1">
    <source>
        <dbReference type="EMBL" id="HIH69325.1"/>
    </source>
</evidence>
<dbReference type="Pfam" id="PF08735">
    <property type="entry name" value="DUF1786"/>
    <property type="match status" value="1"/>
</dbReference>
<protein>
    <submittedName>
        <fullName evidence="1">DUF1786 domain-containing protein</fullName>
    </submittedName>
</protein>
<sequence length="346" mass="37918">MRLIAIDIGMGTQDVLVYDPERRMENCTKLVLPSPTLLKASAVRRARALGRDVVLTGGVMGGGHITRAVREHIEAGLRVYATRDAALTLKDDLRRVERMGVRLIEHEDEAPEDAVAVELRDLDLPMLERMLLCVDEPLPEVVAVAVQDHGFSLSSNRVFRFEHLRRTLERGGRIEHFAYMGNVPEHLTRMRQVCADAAPRRCLVMDTGPAAIFGCLTEEEGSCVVVNVGNGHTLGAAVCDGRVVGLFEHHTRLVDARKLDALIEGLWSGTLTHEQVFEEGGHGAYVKEPIGETRVLVTGPNRHIMRGSSLSVSFPAPFGDMMLTGCFGLLFAARALGLDVPDTTDL</sequence>
<accession>A0A832RSG3</accession>
<dbReference type="EMBL" id="DUIH01000009">
    <property type="protein sequence ID" value="HIH69325.1"/>
    <property type="molecule type" value="Genomic_DNA"/>
</dbReference>
<gene>
    <name evidence="1" type="ORF">HA299_01695</name>
</gene>
<reference evidence="1" key="1">
    <citation type="journal article" date="2020" name="bioRxiv">
        <title>A rank-normalized archaeal taxonomy based on genome phylogeny resolves widespread incomplete and uneven classifications.</title>
        <authorList>
            <person name="Rinke C."/>
            <person name="Chuvochina M."/>
            <person name="Mussig A.J."/>
            <person name="Chaumeil P.-A."/>
            <person name="Waite D.W."/>
            <person name="Whitman W.B."/>
            <person name="Parks D.H."/>
            <person name="Hugenholtz P."/>
        </authorList>
    </citation>
    <scope>NUCLEOTIDE SEQUENCE</scope>
    <source>
        <strain evidence="1">UBA12518</strain>
    </source>
</reference>
<dbReference type="PIRSF" id="PIRSF029129">
    <property type="entry name" value="DUF1786_pyruvate_format-lyase"/>
    <property type="match status" value="1"/>
</dbReference>
<organism evidence="1 2">
    <name type="scientific">Methermicoccus shengliensis</name>
    <dbReference type="NCBI Taxonomy" id="660064"/>
    <lineage>
        <taxon>Archaea</taxon>
        <taxon>Methanobacteriati</taxon>
        <taxon>Methanobacteriota</taxon>
        <taxon>Stenosarchaea group</taxon>
        <taxon>Methanomicrobia</taxon>
        <taxon>Methanosarcinales</taxon>
        <taxon>Methermicoccaceae</taxon>
        <taxon>Methermicoccus</taxon>
    </lineage>
</organism>
<dbReference type="AlphaFoldDB" id="A0A832RSG3"/>